<feature type="region of interest" description="Disordered" evidence="1">
    <location>
        <begin position="160"/>
        <end position="191"/>
    </location>
</feature>
<evidence type="ECO:0000313" key="3">
    <source>
        <dbReference type="Proteomes" id="UP000765509"/>
    </source>
</evidence>
<name>A0A9Q3BS97_9BASI</name>
<proteinExistence type="predicted"/>
<feature type="compositionally biased region" description="Basic and acidic residues" evidence="1">
    <location>
        <begin position="178"/>
        <end position="191"/>
    </location>
</feature>
<feature type="compositionally biased region" description="Basic and acidic residues" evidence="1">
    <location>
        <begin position="160"/>
        <end position="169"/>
    </location>
</feature>
<dbReference type="Proteomes" id="UP000765509">
    <property type="component" value="Unassembled WGS sequence"/>
</dbReference>
<organism evidence="2 3">
    <name type="scientific">Austropuccinia psidii MF-1</name>
    <dbReference type="NCBI Taxonomy" id="1389203"/>
    <lineage>
        <taxon>Eukaryota</taxon>
        <taxon>Fungi</taxon>
        <taxon>Dikarya</taxon>
        <taxon>Basidiomycota</taxon>
        <taxon>Pucciniomycotina</taxon>
        <taxon>Pucciniomycetes</taxon>
        <taxon>Pucciniales</taxon>
        <taxon>Sphaerophragmiaceae</taxon>
        <taxon>Austropuccinia</taxon>
    </lineage>
</organism>
<comment type="caution">
    <text evidence="2">The sequence shown here is derived from an EMBL/GenBank/DDBJ whole genome shotgun (WGS) entry which is preliminary data.</text>
</comment>
<sequence length="208" mass="24448">MKPQPQGHVMDNTYHPDGIKPDAMMVNKERSPSQYQDGDNMSYTEKEALKQLPEASSWPKFSVTGEYDHMELIYYIDGLFIDVPRIPDYWISARLNTAFKSHASIWYTVMKEIHGRRNLPWWKSQIIQKYSNGTWISQKTIPLCQQLSKDKEKVYAIEKVPEEEIPREDSDSDPMGDAIREQSDEEKDLREEFLVEYQQKTPLEIQDI</sequence>
<evidence type="ECO:0000256" key="1">
    <source>
        <dbReference type="SAM" id="MobiDB-lite"/>
    </source>
</evidence>
<keyword evidence="3" id="KW-1185">Reference proteome</keyword>
<protein>
    <submittedName>
        <fullName evidence="2">Uncharacterized protein</fullName>
    </submittedName>
</protein>
<feature type="region of interest" description="Disordered" evidence="1">
    <location>
        <begin position="1"/>
        <end position="40"/>
    </location>
</feature>
<evidence type="ECO:0000313" key="2">
    <source>
        <dbReference type="EMBL" id="MBW0470358.1"/>
    </source>
</evidence>
<dbReference type="EMBL" id="AVOT02002437">
    <property type="protein sequence ID" value="MBW0470358.1"/>
    <property type="molecule type" value="Genomic_DNA"/>
</dbReference>
<gene>
    <name evidence="2" type="ORF">O181_010073</name>
</gene>
<accession>A0A9Q3BS97</accession>
<dbReference type="AlphaFoldDB" id="A0A9Q3BS97"/>
<reference evidence="2" key="1">
    <citation type="submission" date="2021-03" db="EMBL/GenBank/DDBJ databases">
        <title>Draft genome sequence of rust myrtle Austropuccinia psidii MF-1, a brazilian biotype.</title>
        <authorList>
            <person name="Quecine M.C."/>
            <person name="Pachon D.M.R."/>
            <person name="Bonatelli M.L."/>
            <person name="Correr F.H."/>
            <person name="Franceschini L.M."/>
            <person name="Leite T.F."/>
            <person name="Margarido G.R.A."/>
            <person name="Almeida C.A."/>
            <person name="Ferrarezi J.A."/>
            <person name="Labate C.A."/>
        </authorList>
    </citation>
    <scope>NUCLEOTIDE SEQUENCE</scope>
    <source>
        <strain evidence="2">MF-1</strain>
    </source>
</reference>